<evidence type="ECO:0000256" key="7">
    <source>
        <dbReference type="RuleBase" id="RU000461"/>
    </source>
</evidence>
<evidence type="ECO:0000256" key="6">
    <source>
        <dbReference type="ARBA" id="ARBA00023033"/>
    </source>
</evidence>
<gene>
    <name evidence="8" type="ORF">BJ982_001922</name>
</gene>
<comment type="similarity">
    <text evidence="1 7">Belongs to the cytochrome P450 family.</text>
</comment>
<dbReference type="InterPro" id="IPR002397">
    <property type="entry name" value="Cyt_P450_B"/>
</dbReference>
<dbReference type="CDD" id="cd11029">
    <property type="entry name" value="CYP107-like"/>
    <property type="match status" value="1"/>
</dbReference>
<dbReference type="EMBL" id="JACHND010000001">
    <property type="protein sequence ID" value="MBB4700378.1"/>
    <property type="molecule type" value="Genomic_DNA"/>
</dbReference>
<dbReference type="FunFam" id="1.10.630.10:FF:000018">
    <property type="entry name" value="Cytochrome P450 monooxygenase"/>
    <property type="match status" value="1"/>
</dbReference>
<dbReference type="PRINTS" id="PR00359">
    <property type="entry name" value="BP450"/>
</dbReference>
<organism evidence="8 9">
    <name type="scientific">Sphaerisporangium siamense</name>
    <dbReference type="NCBI Taxonomy" id="795645"/>
    <lineage>
        <taxon>Bacteria</taxon>
        <taxon>Bacillati</taxon>
        <taxon>Actinomycetota</taxon>
        <taxon>Actinomycetes</taxon>
        <taxon>Streptosporangiales</taxon>
        <taxon>Streptosporangiaceae</taxon>
        <taxon>Sphaerisporangium</taxon>
    </lineage>
</organism>
<accession>A0A7W7D517</accession>
<proteinExistence type="inferred from homology"/>
<evidence type="ECO:0000256" key="5">
    <source>
        <dbReference type="ARBA" id="ARBA00023004"/>
    </source>
</evidence>
<dbReference type="InterPro" id="IPR001128">
    <property type="entry name" value="Cyt_P450"/>
</dbReference>
<keyword evidence="2 7" id="KW-0349">Heme</keyword>
<dbReference type="AlphaFoldDB" id="A0A7W7D517"/>
<dbReference type="InterPro" id="IPR036396">
    <property type="entry name" value="Cyt_P450_sf"/>
</dbReference>
<dbReference type="InterPro" id="IPR016155">
    <property type="entry name" value="Mopterin_synth/thiamin_S_b"/>
</dbReference>
<sequence>MPDVKLPAAFHTLTGGRRLLPVEGGNVREVLVRLDQACPGVLERLMDLDGSVKRCVNVYRNDSDIRSLDGLETKVQHHDVIWIVPAVAGGSEVTSRGVTMTEVIPTEFFTEPGSNPHAVAAEYRSRCPVHRINVPPGADAYAVLGNRVVEEALGDSRLSKQVENLPARYRDKAVANSLLVAGNLGFADDPKHARLKKPISRAFLPATVARLRPRIQDIVDDLIDAFPENGEIDLLSAFALPMPLTVICEYLGIPVTDRPLFLEWSYILSQDPLQHDEAELKAASEEFTDYFTELVAERRKDLGDDLLSEIIRARDAGAYSERELLSTLLLLIIAGHKTVANMIGNGTALLLRHPEQLEMIRATPELIPSAIEEILRYEGSAAWASLRVAAEDMRLGGVNIPKGSFVHLSLSSAGRDPDVYDDPDRFDVTRSPNRHLSFGHGPHFCIGAPLGRLQGEIAFSSLLRRLPRFELAVPPEEVTWLGDSSLSRGLEALPIRVGGRLPR</sequence>
<dbReference type="GO" id="GO:0020037">
    <property type="term" value="F:heme binding"/>
    <property type="evidence" value="ECO:0007669"/>
    <property type="project" value="InterPro"/>
</dbReference>
<evidence type="ECO:0000313" key="9">
    <source>
        <dbReference type="Proteomes" id="UP000542210"/>
    </source>
</evidence>
<keyword evidence="5 7" id="KW-0408">Iron</keyword>
<dbReference type="SUPFAM" id="SSF54285">
    <property type="entry name" value="MoaD/ThiS"/>
    <property type="match status" value="1"/>
</dbReference>
<dbReference type="Gene3D" id="1.10.630.10">
    <property type="entry name" value="Cytochrome P450"/>
    <property type="match status" value="1"/>
</dbReference>
<evidence type="ECO:0000256" key="4">
    <source>
        <dbReference type="ARBA" id="ARBA00023002"/>
    </source>
</evidence>
<evidence type="ECO:0000313" key="8">
    <source>
        <dbReference type="EMBL" id="MBB4700378.1"/>
    </source>
</evidence>
<dbReference type="SUPFAM" id="SSF48264">
    <property type="entry name" value="Cytochrome P450"/>
    <property type="match status" value="1"/>
</dbReference>
<dbReference type="InterPro" id="IPR012675">
    <property type="entry name" value="Beta-grasp_dom_sf"/>
</dbReference>
<dbReference type="GO" id="GO:0016705">
    <property type="term" value="F:oxidoreductase activity, acting on paired donors, with incorporation or reduction of molecular oxygen"/>
    <property type="evidence" value="ECO:0007669"/>
    <property type="project" value="InterPro"/>
</dbReference>
<dbReference type="Gene3D" id="3.10.20.30">
    <property type="match status" value="1"/>
</dbReference>
<dbReference type="GO" id="GO:0005506">
    <property type="term" value="F:iron ion binding"/>
    <property type="evidence" value="ECO:0007669"/>
    <property type="project" value="InterPro"/>
</dbReference>
<dbReference type="PANTHER" id="PTHR46696:SF1">
    <property type="entry name" value="CYTOCHROME P450 YJIB-RELATED"/>
    <property type="match status" value="1"/>
</dbReference>
<protein>
    <submittedName>
        <fullName evidence="8">Cytochrome P450</fullName>
    </submittedName>
</protein>
<dbReference type="Pfam" id="PF02597">
    <property type="entry name" value="ThiS"/>
    <property type="match status" value="1"/>
</dbReference>
<keyword evidence="6 7" id="KW-0503">Monooxygenase</keyword>
<evidence type="ECO:0000256" key="2">
    <source>
        <dbReference type="ARBA" id="ARBA00022617"/>
    </source>
</evidence>
<keyword evidence="3 7" id="KW-0479">Metal-binding</keyword>
<evidence type="ECO:0000256" key="1">
    <source>
        <dbReference type="ARBA" id="ARBA00010617"/>
    </source>
</evidence>
<dbReference type="RefSeq" id="WP_184878530.1">
    <property type="nucleotide sequence ID" value="NZ_BOOV01000030.1"/>
</dbReference>
<dbReference type="InterPro" id="IPR003749">
    <property type="entry name" value="ThiS/MoaD-like"/>
</dbReference>
<dbReference type="InterPro" id="IPR017972">
    <property type="entry name" value="Cyt_P450_CS"/>
</dbReference>
<dbReference type="PANTHER" id="PTHR46696">
    <property type="entry name" value="P450, PUTATIVE (EUROFUNG)-RELATED"/>
    <property type="match status" value="1"/>
</dbReference>
<evidence type="ECO:0000256" key="3">
    <source>
        <dbReference type="ARBA" id="ARBA00022723"/>
    </source>
</evidence>
<keyword evidence="9" id="KW-1185">Reference proteome</keyword>
<reference evidence="8 9" key="1">
    <citation type="submission" date="2020-08" db="EMBL/GenBank/DDBJ databases">
        <title>Sequencing the genomes of 1000 actinobacteria strains.</title>
        <authorList>
            <person name="Klenk H.-P."/>
        </authorList>
    </citation>
    <scope>NUCLEOTIDE SEQUENCE [LARGE SCALE GENOMIC DNA]</scope>
    <source>
        <strain evidence="8 9">DSM 45784</strain>
    </source>
</reference>
<name>A0A7W7D517_9ACTN</name>
<comment type="caution">
    <text evidence="8">The sequence shown here is derived from an EMBL/GenBank/DDBJ whole genome shotgun (WGS) entry which is preliminary data.</text>
</comment>
<dbReference type="PROSITE" id="PS00086">
    <property type="entry name" value="CYTOCHROME_P450"/>
    <property type="match status" value="1"/>
</dbReference>
<keyword evidence="4 7" id="KW-0560">Oxidoreductase</keyword>
<dbReference type="GO" id="GO:0004497">
    <property type="term" value="F:monooxygenase activity"/>
    <property type="evidence" value="ECO:0007669"/>
    <property type="project" value="UniProtKB-KW"/>
</dbReference>
<dbReference type="Pfam" id="PF00067">
    <property type="entry name" value="p450"/>
    <property type="match status" value="1"/>
</dbReference>
<dbReference type="Proteomes" id="UP000542210">
    <property type="component" value="Unassembled WGS sequence"/>
</dbReference>